<name>A0AAD6WK79_9AGAR</name>
<dbReference type="Proteomes" id="UP001218188">
    <property type="component" value="Unassembled WGS sequence"/>
</dbReference>
<gene>
    <name evidence="1" type="ORF">C8F04DRAFT_1281231</name>
</gene>
<protein>
    <submittedName>
        <fullName evidence="1">Uncharacterized protein</fullName>
    </submittedName>
</protein>
<comment type="caution">
    <text evidence="1">The sequence shown here is derived from an EMBL/GenBank/DDBJ whole genome shotgun (WGS) entry which is preliminary data.</text>
</comment>
<evidence type="ECO:0000313" key="1">
    <source>
        <dbReference type="EMBL" id="KAJ7016478.1"/>
    </source>
</evidence>
<sequence>MLSPISLSTTSPVRVDDIAFRKDFDIVFPESVPPARAACAVEHGLWRVIRRIHGLPVSTCTRRSRGGSLSTIHTFALSLSFTLSSAPSTSPTPALLSVAARSFYGLHAADLPRSRAWCVTLHSTRHRLLVSACTAPLLPADVGLDIGLDAC</sequence>
<keyword evidence="2" id="KW-1185">Reference proteome</keyword>
<organism evidence="1 2">
    <name type="scientific">Mycena alexandri</name>
    <dbReference type="NCBI Taxonomy" id="1745969"/>
    <lineage>
        <taxon>Eukaryota</taxon>
        <taxon>Fungi</taxon>
        <taxon>Dikarya</taxon>
        <taxon>Basidiomycota</taxon>
        <taxon>Agaricomycotina</taxon>
        <taxon>Agaricomycetes</taxon>
        <taxon>Agaricomycetidae</taxon>
        <taxon>Agaricales</taxon>
        <taxon>Marasmiineae</taxon>
        <taxon>Mycenaceae</taxon>
        <taxon>Mycena</taxon>
    </lineage>
</organism>
<proteinExistence type="predicted"/>
<evidence type="ECO:0000313" key="2">
    <source>
        <dbReference type="Proteomes" id="UP001218188"/>
    </source>
</evidence>
<dbReference type="AlphaFoldDB" id="A0AAD6WK79"/>
<accession>A0AAD6WK79</accession>
<reference evidence="1" key="1">
    <citation type="submission" date="2023-03" db="EMBL/GenBank/DDBJ databases">
        <title>Massive genome expansion in bonnet fungi (Mycena s.s.) driven by repeated elements and novel gene families across ecological guilds.</title>
        <authorList>
            <consortium name="Lawrence Berkeley National Laboratory"/>
            <person name="Harder C.B."/>
            <person name="Miyauchi S."/>
            <person name="Viragh M."/>
            <person name="Kuo A."/>
            <person name="Thoen E."/>
            <person name="Andreopoulos B."/>
            <person name="Lu D."/>
            <person name="Skrede I."/>
            <person name="Drula E."/>
            <person name="Henrissat B."/>
            <person name="Morin E."/>
            <person name="Kohler A."/>
            <person name="Barry K."/>
            <person name="LaButti K."/>
            <person name="Morin E."/>
            <person name="Salamov A."/>
            <person name="Lipzen A."/>
            <person name="Mereny Z."/>
            <person name="Hegedus B."/>
            <person name="Baldrian P."/>
            <person name="Stursova M."/>
            <person name="Weitz H."/>
            <person name="Taylor A."/>
            <person name="Grigoriev I.V."/>
            <person name="Nagy L.G."/>
            <person name="Martin F."/>
            <person name="Kauserud H."/>
        </authorList>
    </citation>
    <scope>NUCLEOTIDE SEQUENCE</scope>
    <source>
        <strain evidence="1">CBHHK200</strain>
    </source>
</reference>
<dbReference type="EMBL" id="JARJCM010000496">
    <property type="protein sequence ID" value="KAJ7016478.1"/>
    <property type="molecule type" value="Genomic_DNA"/>
</dbReference>